<comment type="caution">
    <text evidence="7">The sequence shown here is derived from an EMBL/GenBank/DDBJ whole genome shotgun (WGS) entry which is preliminary data.</text>
</comment>
<name>A0A815XWR9_9BILA</name>
<dbReference type="InterPro" id="IPR029063">
    <property type="entry name" value="SAM-dependent_MTases_sf"/>
</dbReference>
<keyword evidence="4" id="KW-0862">Zinc</keyword>
<dbReference type="SUPFAM" id="SSF53335">
    <property type="entry name" value="S-adenosyl-L-methionine-dependent methyltransferases"/>
    <property type="match status" value="1"/>
</dbReference>
<keyword evidence="5" id="KW-0560">Oxidoreductase</keyword>
<evidence type="ECO:0000259" key="6">
    <source>
        <dbReference type="Pfam" id="PF08240"/>
    </source>
</evidence>
<evidence type="ECO:0000256" key="1">
    <source>
        <dbReference type="ARBA" id="ARBA00001947"/>
    </source>
</evidence>
<dbReference type="Pfam" id="PF08240">
    <property type="entry name" value="ADH_N"/>
    <property type="match status" value="1"/>
</dbReference>
<dbReference type="Proteomes" id="UP000663829">
    <property type="component" value="Unassembled WGS sequence"/>
</dbReference>
<feature type="non-terminal residue" evidence="7">
    <location>
        <position position="1"/>
    </location>
</feature>
<dbReference type="AlphaFoldDB" id="A0A815XWR9"/>
<dbReference type="Gene3D" id="3.90.180.10">
    <property type="entry name" value="Medium-chain alcohol dehydrogenases, catalytic domain"/>
    <property type="match status" value="2"/>
</dbReference>
<organism evidence="7 9">
    <name type="scientific">Didymodactylos carnosus</name>
    <dbReference type="NCBI Taxonomy" id="1234261"/>
    <lineage>
        <taxon>Eukaryota</taxon>
        <taxon>Metazoa</taxon>
        <taxon>Spiralia</taxon>
        <taxon>Gnathifera</taxon>
        <taxon>Rotifera</taxon>
        <taxon>Eurotatoria</taxon>
        <taxon>Bdelloidea</taxon>
        <taxon>Philodinida</taxon>
        <taxon>Philodinidae</taxon>
        <taxon>Didymodactylos</taxon>
    </lineage>
</organism>
<evidence type="ECO:0000256" key="4">
    <source>
        <dbReference type="ARBA" id="ARBA00022833"/>
    </source>
</evidence>
<feature type="domain" description="Alcohol dehydrogenase-like N-terminal" evidence="6">
    <location>
        <begin position="11"/>
        <end position="96"/>
    </location>
</feature>
<reference evidence="7" key="1">
    <citation type="submission" date="2021-02" db="EMBL/GenBank/DDBJ databases">
        <authorList>
            <person name="Nowell W R."/>
        </authorList>
    </citation>
    <scope>NUCLEOTIDE SEQUENCE</scope>
</reference>
<dbReference type="PANTHER" id="PTHR43161">
    <property type="entry name" value="SORBITOL DEHYDROGENASE"/>
    <property type="match status" value="1"/>
</dbReference>
<dbReference type="InterPro" id="IPR011032">
    <property type="entry name" value="GroES-like_sf"/>
</dbReference>
<evidence type="ECO:0000313" key="7">
    <source>
        <dbReference type="EMBL" id="CAF1562505.1"/>
    </source>
</evidence>
<proteinExistence type="inferred from homology"/>
<evidence type="ECO:0000256" key="2">
    <source>
        <dbReference type="ARBA" id="ARBA00008072"/>
    </source>
</evidence>
<accession>A0A815XWR9</accession>
<keyword evidence="3" id="KW-0479">Metal-binding</keyword>
<protein>
    <recommendedName>
        <fullName evidence="6">Alcohol dehydrogenase-like N-terminal domain-containing protein</fullName>
    </recommendedName>
</protein>
<comment type="cofactor">
    <cofactor evidence="1">
        <name>Zn(2+)</name>
        <dbReference type="ChEBI" id="CHEBI:29105"/>
    </cofactor>
</comment>
<sequence length="275" mass="30987">LTEIPYPVLGNNQTIIKISAVGLCRTDLYVANGIIPIFKPVVLGHECSGTIVRTTSVKFKENQLVSVNPYQDGKFMGVTLNGCLSEFIVVNNEYIVLSKPNLTCEQTAYVEPVASVMAILKANLEKDSNGIIYGNNRIAQLTHTVLNTFGYKNIKIIGDDDEDSLHDNYYDFIIESQIDEKIFKKLIQILKPNGLLILKSRKFTPTEIIINDLVLKDINIKCLSYYNDFDQAMQWILDNSLEVNKLIGKSFHISDFKEALSEAVKGESNKIFIHF</sequence>
<dbReference type="SUPFAM" id="SSF50129">
    <property type="entry name" value="GroES-like"/>
    <property type="match status" value="1"/>
</dbReference>
<evidence type="ECO:0000256" key="5">
    <source>
        <dbReference type="ARBA" id="ARBA00023002"/>
    </source>
</evidence>
<dbReference type="GO" id="GO:0046872">
    <property type="term" value="F:metal ion binding"/>
    <property type="evidence" value="ECO:0007669"/>
    <property type="project" value="UniProtKB-KW"/>
</dbReference>
<evidence type="ECO:0000256" key="3">
    <source>
        <dbReference type="ARBA" id="ARBA00022723"/>
    </source>
</evidence>
<evidence type="ECO:0000313" key="9">
    <source>
        <dbReference type="Proteomes" id="UP000663829"/>
    </source>
</evidence>
<dbReference type="EMBL" id="CAJOBC010094333">
    <property type="protein sequence ID" value="CAF4424096.1"/>
    <property type="molecule type" value="Genomic_DNA"/>
</dbReference>
<dbReference type="Proteomes" id="UP000681722">
    <property type="component" value="Unassembled WGS sequence"/>
</dbReference>
<dbReference type="InterPro" id="IPR013154">
    <property type="entry name" value="ADH-like_N"/>
</dbReference>
<dbReference type="OrthoDB" id="1879366at2759"/>
<evidence type="ECO:0000313" key="8">
    <source>
        <dbReference type="EMBL" id="CAF4424096.1"/>
    </source>
</evidence>
<gene>
    <name evidence="7" type="ORF">GPM918_LOCUS39852</name>
    <name evidence="8" type="ORF">SRO942_LOCUS40760</name>
</gene>
<comment type="similarity">
    <text evidence="2">Belongs to the zinc-containing alcohol dehydrogenase family.</text>
</comment>
<dbReference type="GO" id="GO:0016491">
    <property type="term" value="F:oxidoreductase activity"/>
    <property type="evidence" value="ECO:0007669"/>
    <property type="project" value="UniProtKB-KW"/>
</dbReference>
<dbReference type="EMBL" id="CAJNOQ010028569">
    <property type="protein sequence ID" value="CAF1562505.1"/>
    <property type="molecule type" value="Genomic_DNA"/>
</dbReference>
<keyword evidence="9" id="KW-1185">Reference proteome</keyword>
<dbReference type="Gene3D" id="3.40.50.720">
    <property type="entry name" value="NAD(P)-binding Rossmann-like Domain"/>
    <property type="match status" value="1"/>
</dbReference>